<sequence>VNQKKRLEALFDYDLSQKLDQISETILLMDTIEQLNKVKFP</sequence>
<organism evidence="1">
    <name type="scientific">marine metagenome</name>
    <dbReference type="NCBI Taxonomy" id="408172"/>
    <lineage>
        <taxon>unclassified sequences</taxon>
        <taxon>metagenomes</taxon>
        <taxon>ecological metagenomes</taxon>
    </lineage>
</organism>
<feature type="non-terminal residue" evidence="1">
    <location>
        <position position="1"/>
    </location>
</feature>
<reference evidence="1" key="1">
    <citation type="submission" date="2018-05" db="EMBL/GenBank/DDBJ databases">
        <authorList>
            <person name="Lanie J.A."/>
            <person name="Ng W.-L."/>
            <person name="Kazmierczak K.M."/>
            <person name="Andrzejewski T.M."/>
            <person name="Davidsen T.M."/>
            <person name="Wayne K.J."/>
            <person name="Tettelin H."/>
            <person name="Glass J.I."/>
            <person name="Rusch D."/>
            <person name="Podicherti R."/>
            <person name="Tsui H.-C.T."/>
            <person name="Winkler M.E."/>
        </authorList>
    </citation>
    <scope>NUCLEOTIDE SEQUENCE</scope>
</reference>
<name>A0A382BSU1_9ZZZZ</name>
<proteinExistence type="predicted"/>
<gene>
    <name evidence="1" type="ORF">METZ01_LOCUS169578</name>
</gene>
<dbReference type="AlphaFoldDB" id="A0A382BSU1"/>
<dbReference type="EMBL" id="UINC01031143">
    <property type="protein sequence ID" value="SVB16724.1"/>
    <property type="molecule type" value="Genomic_DNA"/>
</dbReference>
<accession>A0A382BSU1</accession>
<protein>
    <submittedName>
        <fullName evidence="1">Uncharacterized protein</fullName>
    </submittedName>
</protein>
<evidence type="ECO:0000313" key="1">
    <source>
        <dbReference type="EMBL" id="SVB16724.1"/>
    </source>
</evidence>